<name>A0AAW2TD06_9LAMI</name>
<sequence>MRGFNRPLKHNGIAHLTKNNQLCLLGILETKLATPAIGAFAVFSSILPMVVVRMYGIPLSSTFTRRASLHKAKETDLALQDAQLQLESDPENTAIQDSLGELRKNVVFLAEVEKHFYYQKAKIHFLKMGDQNTKSFHDMVKRNAAKSSILTITKSNGSTIISAADIDQEFITYFTSLLGAELQTLPVDNDVFEWGPKLSIELALELCRAVTPLELNHSIIALVPKSEHSPTVANYWLISCCNVIYKAITKIIVDRLTPALEHLIDCCQAAFVGGRSITDNIFLAQEMVRQYTRK</sequence>
<proteinExistence type="predicted"/>
<accession>A0AAW2TD06</accession>
<dbReference type="AlphaFoldDB" id="A0AAW2TD06"/>
<dbReference type="PANTHER" id="PTHR46890:SF48">
    <property type="entry name" value="RNA-DIRECTED DNA POLYMERASE"/>
    <property type="match status" value="1"/>
</dbReference>
<dbReference type="PANTHER" id="PTHR46890">
    <property type="entry name" value="NON-LTR RETROLELEMENT REVERSE TRANSCRIPTASE-LIKE PROTEIN-RELATED"/>
    <property type="match status" value="1"/>
</dbReference>
<gene>
    <name evidence="1" type="ORF">Slati_4293400</name>
</gene>
<evidence type="ECO:0008006" key="2">
    <source>
        <dbReference type="Google" id="ProtNLM"/>
    </source>
</evidence>
<evidence type="ECO:0000313" key="1">
    <source>
        <dbReference type="EMBL" id="KAL0402635.1"/>
    </source>
</evidence>
<protein>
    <recommendedName>
        <fullName evidence="2">Reverse transcriptase domain-containing protein</fullName>
    </recommendedName>
</protein>
<dbReference type="InterPro" id="IPR052343">
    <property type="entry name" value="Retrotransposon-Effector_Assoc"/>
</dbReference>
<reference evidence="1" key="2">
    <citation type="journal article" date="2024" name="Plant">
        <title>Genomic evolution and insights into agronomic trait innovations of Sesamum species.</title>
        <authorList>
            <person name="Miao H."/>
            <person name="Wang L."/>
            <person name="Qu L."/>
            <person name="Liu H."/>
            <person name="Sun Y."/>
            <person name="Le M."/>
            <person name="Wang Q."/>
            <person name="Wei S."/>
            <person name="Zheng Y."/>
            <person name="Lin W."/>
            <person name="Duan Y."/>
            <person name="Cao H."/>
            <person name="Xiong S."/>
            <person name="Wang X."/>
            <person name="Wei L."/>
            <person name="Li C."/>
            <person name="Ma Q."/>
            <person name="Ju M."/>
            <person name="Zhao R."/>
            <person name="Li G."/>
            <person name="Mu C."/>
            <person name="Tian Q."/>
            <person name="Mei H."/>
            <person name="Zhang T."/>
            <person name="Gao T."/>
            <person name="Zhang H."/>
        </authorList>
    </citation>
    <scope>NUCLEOTIDE SEQUENCE</scope>
    <source>
        <strain evidence="1">KEN1</strain>
    </source>
</reference>
<dbReference type="EMBL" id="JACGWN010000015">
    <property type="protein sequence ID" value="KAL0402635.1"/>
    <property type="molecule type" value="Genomic_DNA"/>
</dbReference>
<organism evidence="1">
    <name type="scientific">Sesamum latifolium</name>
    <dbReference type="NCBI Taxonomy" id="2727402"/>
    <lineage>
        <taxon>Eukaryota</taxon>
        <taxon>Viridiplantae</taxon>
        <taxon>Streptophyta</taxon>
        <taxon>Embryophyta</taxon>
        <taxon>Tracheophyta</taxon>
        <taxon>Spermatophyta</taxon>
        <taxon>Magnoliopsida</taxon>
        <taxon>eudicotyledons</taxon>
        <taxon>Gunneridae</taxon>
        <taxon>Pentapetalae</taxon>
        <taxon>asterids</taxon>
        <taxon>lamiids</taxon>
        <taxon>Lamiales</taxon>
        <taxon>Pedaliaceae</taxon>
        <taxon>Sesamum</taxon>
    </lineage>
</organism>
<comment type="caution">
    <text evidence="1">The sequence shown here is derived from an EMBL/GenBank/DDBJ whole genome shotgun (WGS) entry which is preliminary data.</text>
</comment>
<reference evidence="1" key="1">
    <citation type="submission" date="2020-06" db="EMBL/GenBank/DDBJ databases">
        <authorList>
            <person name="Li T."/>
            <person name="Hu X."/>
            <person name="Zhang T."/>
            <person name="Song X."/>
            <person name="Zhang H."/>
            <person name="Dai N."/>
            <person name="Sheng W."/>
            <person name="Hou X."/>
            <person name="Wei L."/>
        </authorList>
    </citation>
    <scope>NUCLEOTIDE SEQUENCE</scope>
    <source>
        <strain evidence="1">KEN1</strain>
        <tissue evidence="1">Leaf</tissue>
    </source>
</reference>